<proteinExistence type="predicted"/>
<name>A0A2T9WKM5_NANST</name>
<comment type="caution">
    <text evidence="1">The sequence shown here is derived from an EMBL/GenBank/DDBJ whole genome shotgun (WGS) entry which is preliminary data.</text>
</comment>
<sequence>MVANALRPVVALQACYIYNFLSKKYKFKIRKDIILFNLILNSETKISNIKSFLEPKDVCYNLKVERITDNEERIALTANAIALMEWLLYNNPLN</sequence>
<reference evidence="1" key="2">
    <citation type="submission" date="2017-05" db="EMBL/GenBank/DDBJ databases">
        <authorList>
            <person name="Song R."/>
            <person name="Chenine A.L."/>
            <person name="Ruprecht R.M."/>
        </authorList>
    </citation>
    <scope>NUCLEOTIDE SEQUENCE</scope>
    <source>
        <strain evidence="1">SCGC AB-777_F03</strain>
    </source>
</reference>
<gene>
    <name evidence="1" type="ORF">DDW03_02575</name>
</gene>
<dbReference type="AlphaFoldDB" id="A0A2T9WKM5"/>
<reference evidence="1" key="1">
    <citation type="journal article" date="2015" name="Appl. Environ. Microbiol.">
        <title>Nanoarchaeota, Their Sulfolobales Host, and Nanoarchaeota Virus Distribution across Yellowstone National Park Hot Springs.</title>
        <authorList>
            <person name="Munson-McGee J.H."/>
            <person name="Field E.K."/>
            <person name="Bateson M."/>
            <person name="Rooney C."/>
            <person name="Stepanauskas R."/>
            <person name="Young M.J."/>
        </authorList>
    </citation>
    <scope>NUCLEOTIDE SEQUENCE [LARGE SCALE GENOMIC DNA]</scope>
    <source>
        <strain evidence="1">SCGC AB-777_F03</strain>
    </source>
</reference>
<dbReference type="EMBL" id="QEFP01000014">
    <property type="protein sequence ID" value="PVU68378.1"/>
    <property type="molecule type" value="Genomic_DNA"/>
</dbReference>
<protein>
    <submittedName>
        <fullName evidence="1">Uncharacterized protein</fullName>
    </submittedName>
</protein>
<evidence type="ECO:0000313" key="1">
    <source>
        <dbReference type="EMBL" id="PVU68378.1"/>
    </source>
</evidence>
<accession>A0A2T9WKM5</accession>
<organism evidence="1">
    <name type="scientific">Nanobsidianus stetteri</name>
    <dbReference type="NCBI Taxonomy" id="1294122"/>
    <lineage>
        <taxon>Archaea</taxon>
        <taxon>Nanobdellota</taxon>
        <taxon>Candidatus Nanoarchaeia</taxon>
        <taxon>Nanoarchaeales</taxon>
        <taxon>Nanopusillaceae</taxon>
        <taxon>Candidatus Nanobsidianus</taxon>
    </lineage>
</organism>